<dbReference type="Proteomes" id="UP001732700">
    <property type="component" value="Chromosome 4C"/>
</dbReference>
<reference evidence="1" key="2">
    <citation type="submission" date="2025-09" db="UniProtKB">
        <authorList>
            <consortium name="EnsemblPlants"/>
        </authorList>
    </citation>
    <scope>IDENTIFICATION</scope>
</reference>
<keyword evidence="2" id="KW-1185">Reference proteome</keyword>
<accession>A0ACD5X1C5</accession>
<organism evidence="1 2">
    <name type="scientific">Avena sativa</name>
    <name type="common">Oat</name>
    <dbReference type="NCBI Taxonomy" id="4498"/>
    <lineage>
        <taxon>Eukaryota</taxon>
        <taxon>Viridiplantae</taxon>
        <taxon>Streptophyta</taxon>
        <taxon>Embryophyta</taxon>
        <taxon>Tracheophyta</taxon>
        <taxon>Spermatophyta</taxon>
        <taxon>Magnoliopsida</taxon>
        <taxon>Liliopsida</taxon>
        <taxon>Poales</taxon>
        <taxon>Poaceae</taxon>
        <taxon>BOP clade</taxon>
        <taxon>Pooideae</taxon>
        <taxon>Poodae</taxon>
        <taxon>Poeae</taxon>
        <taxon>Poeae Chloroplast Group 1 (Aveneae type)</taxon>
        <taxon>Aveninae</taxon>
        <taxon>Avena</taxon>
    </lineage>
</organism>
<sequence length="697" mass="74927">MSISTASSVVTLAAALGAPPAQLLTRENFLGWKALVLPALRGARVLALVEGKEAAPDQIMEVEDENKKRMTVENPAYTTWISRDQQVLRFILNSLSPDVLAHVTGLDTSAEVWAALIALIATPSRSKIQSLRSTLNDAKKSNLTVAKYYAKMKALASELAAAGKPLDDDELIGYILHGLDHSYNSLVAANLQKNRSSPPLPIWLAMEASSNEDAMMTAALMIAVDARTTGIAAVTTVVLARMTADTARMTAGFVARMIVAMTAVIAMMVIGAMMVKDVACSGMMMGVVAVVDVHPLVMLTSPVKYAKSTVIQQVIVGGGSRTTTTAMKMVTKGPTWPLMEWIPTGSRLKTDILLLPQDSFSTTSNNEDAYIDDHMPMILVVTNPPQCTAESHMPIGTHGVQQEPVENLSETDEDSCSDGAFDHAEEDETDSNTEQDSPASSDQPPPDSNAASPGATPPRQPCQSPVYVRVYARRSQRHAHPERDQSPSRAPPCAPAGPSQRTPLQAASINDGITTDMPTAPLSSTLAGGSSATADSAPVSSAPRSSVAGSVVPSPVSQIVEPRTRLQKGIKQPKQYTDGTIRYGLFTSTGEPSTLTEALEDDRWCKAMQEEYNALMENKTWHLVPSSSNKNVIDCKWVYRVKKNADGTIDRYKACLVAKGFKQRYGIDYEDTFSPVVKAATIRLVLGVAVSRGWSLR</sequence>
<evidence type="ECO:0000313" key="2">
    <source>
        <dbReference type="Proteomes" id="UP001732700"/>
    </source>
</evidence>
<name>A0ACD5X1C5_AVESA</name>
<proteinExistence type="predicted"/>
<dbReference type="EnsemblPlants" id="AVESA.00010b.r2.4CG1309910.1">
    <property type="protein sequence ID" value="AVESA.00010b.r2.4CG1309910.1.CDS"/>
    <property type="gene ID" value="AVESA.00010b.r2.4CG1309910"/>
</dbReference>
<protein>
    <submittedName>
        <fullName evidence="1">Uncharacterized protein</fullName>
    </submittedName>
</protein>
<reference evidence="1" key="1">
    <citation type="submission" date="2021-05" db="EMBL/GenBank/DDBJ databases">
        <authorList>
            <person name="Scholz U."/>
            <person name="Mascher M."/>
            <person name="Fiebig A."/>
        </authorList>
    </citation>
    <scope>NUCLEOTIDE SEQUENCE [LARGE SCALE GENOMIC DNA]</scope>
</reference>
<evidence type="ECO:0000313" key="1">
    <source>
        <dbReference type="EnsemblPlants" id="AVESA.00010b.r2.4CG1309910.1.CDS"/>
    </source>
</evidence>